<protein>
    <recommendedName>
        <fullName evidence="2">DUF374 domain-containing protein</fullName>
    </recommendedName>
</protein>
<proteinExistence type="predicted"/>
<keyword evidence="4" id="KW-1185">Reference proteome</keyword>
<dbReference type="InterPro" id="IPR007172">
    <property type="entry name" value="DUF374"/>
</dbReference>
<evidence type="ECO:0000313" key="3">
    <source>
        <dbReference type="EMBL" id="MBB5516942.1"/>
    </source>
</evidence>
<evidence type="ECO:0000313" key="4">
    <source>
        <dbReference type="Proteomes" id="UP000553766"/>
    </source>
</evidence>
<dbReference type="RefSeq" id="WP_184012897.1">
    <property type="nucleotide sequence ID" value="NZ_JACIJS010000010.1"/>
</dbReference>
<reference evidence="3 4" key="1">
    <citation type="submission" date="2020-08" db="EMBL/GenBank/DDBJ databases">
        <title>Genomic Encyclopedia of Type Strains, Phase IV (KMG-IV): sequencing the most valuable type-strain genomes for metagenomic binning, comparative biology and taxonomic classification.</title>
        <authorList>
            <person name="Goeker M."/>
        </authorList>
    </citation>
    <scope>NUCLEOTIDE SEQUENCE [LARGE SCALE GENOMIC DNA]</scope>
    <source>
        <strain evidence="3 4">DSM 103377</strain>
    </source>
</reference>
<dbReference type="EMBL" id="JACIJS010000010">
    <property type="protein sequence ID" value="MBB5516942.1"/>
    <property type="molecule type" value="Genomic_DNA"/>
</dbReference>
<feature type="domain" description="DUF374" evidence="2">
    <location>
        <begin position="78"/>
        <end position="149"/>
    </location>
</feature>
<name>A0A840WTD7_9RHOB</name>
<feature type="region of interest" description="Disordered" evidence="1">
    <location>
        <begin position="230"/>
        <end position="251"/>
    </location>
</feature>
<comment type="caution">
    <text evidence="3">The sequence shown here is derived from an EMBL/GenBank/DDBJ whole genome shotgun (WGS) entry which is preliminary data.</text>
</comment>
<dbReference type="Pfam" id="PF04028">
    <property type="entry name" value="DUF374"/>
    <property type="match status" value="1"/>
</dbReference>
<sequence length="251" mass="26882">MGLANKLLQRVRLAEGATGLLRAVLAGYFRLFWWTARVEVTGAAHRDRFRSGARGGLIVFCHGSFVYCAREAIDGIALNVIASRSKDGEIALMPLTPFGVTAIRGSSANPKKPEKDKGGTQALRASIAFLKDAPTHVLGITPDGPRGPRGRVKPGAAIISARTGAEVVPVGYSATWQIRFASWDRFLLPLPFAKVHVVWGDPLPAPTDSSRTATEDHRAAIEAALIAAQQEADRRAGQPLYQPAPDAWDAA</sequence>
<evidence type="ECO:0000259" key="2">
    <source>
        <dbReference type="Pfam" id="PF04028"/>
    </source>
</evidence>
<dbReference type="CDD" id="cd07983">
    <property type="entry name" value="LPLAT_DUF374-like"/>
    <property type="match status" value="1"/>
</dbReference>
<organism evidence="3 4">
    <name type="scientific">Rubricella aquisinus</name>
    <dbReference type="NCBI Taxonomy" id="2028108"/>
    <lineage>
        <taxon>Bacteria</taxon>
        <taxon>Pseudomonadati</taxon>
        <taxon>Pseudomonadota</taxon>
        <taxon>Alphaproteobacteria</taxon>
        <taxon>Rhodobacterales</taxon>
        <taxon>Paracoccaceae</taxon>
        <taxon>Rubricella</taxon>
    </lineage>
</organism>
<dbReference type="Proteomes" id="UP000553766">
    <property type="component" value="Unassembled WGS sequence"/>
</dbReference>
<evidence type="ECO:0000256" key="1">
    <source>
        <dbReference type="SAM" id="MobiDB-lite"/>
    </source>
</evidence>
<accession>A0A840WTD7</accession>
<dbReference type="AlphaFoldDB" id="A0A840WTD7"/>
<gene>
    <name evidence="3" type="ORF">FHS89_002986</name>
</gene>